<organism evidence="25 26">
    <name type="scientific">Paspalum notatum var. saurae</name>
    <dbReference type="NCBI Taxonomy" id="547442"/>
    <lineage>
        <taxon>Eukaryota</taxon>
        <taxon>Viridiplantae</taxon>
        <taxon>Streptophyta</taxon>
        <taxon>Embryophyta</taxon>
        <taxon>Tracheophyta</taxon>
        <taxon>Spermatophyta</taxon>
        <taxon>Magnoliopsida</taxon>
        <taxon>Liliopsida</taxon>
        <taxon>Poales</taxon>
        <taxon>Poaceae</taxon>
        <taxon>PACMAD clade</taxon>
        <taxon>Panicoideae</taxon>
        <taxon>Andropogonodae</taxon>
        <taxon>Paspaleae</taxon>
        <taxon>Paspalinae</taxon>
        <taxon>Paspalum</taxon>
    </lineage>
</organism>
<dbReference type="Gene3D" id="3.40.50.300">
    <property type="entry name" value="P-loop containing nucleotide triphosphate hydrolases"/>
    <property type="match status" value="2"/>
</dbReference>
<dbReference type="SUPFAM" id="SSF52540">
    <property type="entry name" value="P-loop containing nucleoside triphosphate hydrolases"/>
    <property type="match status" value="1"/>
</dbReference>
<dbReference type="InterPro" id="IPR036389">
    <property type="entry name" value="RNase_III_sf"/>
</dbReference>
<dbReference type="Gene3D" id="1.10.1520.10">
    <property type="entry name" value="Ribonuclease III domain"/>
    <property type="match status" value="2"/>
</dbReference>
<evidence type="ECO:0000256" key="15">
    <source>
        <dbReference type="ARBA" id="ARBA00035116"/>
    </source>
</evidence>
<dbReference type="GO" id="GO:0005737">
    <property type="term" value="C:cytoplasm"/>
    <property type="evidence" value="ECO:0007669"/>
    <property type="project" value="TreeGrafter"/>
</dbReference>
<feature type="region of interest" description="Disordered" evidence="18">
    <location>
        <begin position="25"/>
        <end position="46"/>
    </location>
</feature>
<evidence type="ECO:0000256" key="11">
    <source>
        <dbReference type="ARBA" id="ARBA00022840"/>
    </source>
</evidence>
<evidence type="ECO:0000256" key="8">
    <source>
        <dbReference type="ARBA" id="ARBA00022759"/>
    </source>
</evidence>
<dbReference type="Pfam" id="PF00270">
    <property type="entry name" value="DEAD"/>
    <property type="match status" value="1"/>
</dbReference>
<keyword evidence="6" id="KW-0677">Repeat</keyword>
<dbReference type="PROSITE" id="PS50821">
    <property type="entry name" value="PAZ"/>
    <property type="match status" value="1"/>
</dbReference>
<dbReference type="InterPro" id="IPR014720">
    <property type="entry name" value="dsRBD_dom"/>
</dbReference>
<dbReference type="PANTHER" id="PTHR14950">
    <property type="entry name" value="DICER-RELATED"/>
    <property type="match status" value="1"/>
</dbReference>
<dbReference type="GO" id="GO:0046872">
    <property type="term" value="F:metal ion binding"/>
    <property type="evidence" value="ECO:0007669"/>
    <property type="project" value="UniProtKB-KW"/>
</dbReference>
<feature type="domain" description="PAZ" evidence="21">
    <location>
        <begin position="968"/>
        <end position="1081"/>
    </location>
</feature>
<dbReference type="GO" id="GO:0010267">
    <property type="term" value="P:ta-siRNA processing"/>
    <property type="evidence" value="ECO:0007669"/>
    <property type="project" value="UniProtKB-ARBA"/>
</dbReference>
<dbReference type="InterPro" id="IPR001650">
    <property type="entry name" value="Helicase_C-like"/>
</dbReference>
<dbReference type="SMART" id="SM00949">
    <property type="entry name" value="PAZ"/>
    <property type="match status" value="1"/>
</dbReference>
<feature type="domain" description="RNase III" evidence="20">
    <location>
        <begin position="1298"/>
        <end position="1468"/>
    </location>
</feature>
<evidence type="ECO:0000256" key="4">
    <source>
        <dbReference type="ARBA" id="ARBA00022722"/>
    </source>
</evidence>
<evidence type="ECO:0000256" key="13">
    <source>
        <dbReference type="ARBA" id="ARBA00022884"/>
    </source>
</evidence>
<dbReference type="CDD" id="cd00593">
    <property type="entry name" value="RIBOc"/>
    <property type="match status" value="2"/>
</dbReference>
<reference evidence="25 26" key="1">
    <citation type="submission" date="2024-02" db="EMBL/GenBank/DDBJ databases">
        <title>High-quality chromosome-scale genome assembly of Pensacola bahiagrass (Paspalum notatum Flugge var. saurae).</title>
        <authorList>
            <person name="Vega J.M."/>
            <person name="Podio M."/>
            <person name="Orjuela J."/>
            <person name="Siena L.A."/>
            <person name="Pessino S.C."/>
            <person name="Combes M.C."/>
            <person name="Mariac C."/>
            <person name="Albertini E."/>
            <person name="Pupilli F."/>
            <person name="Ortiz J.P.A."/>
            <person name="Leblanc O."/>
        </authorList>
    </citation>
    <scope>NUCLEOTIDE SEQUENCE [LARGE SCALE GENOMIC DNA]</scope>
    <source>
        <strain evidence="25">R1</strain>
        <tissue evidence="25">Leaf</tissue>
    </source>
</reference>
<dbReference type="SUPFAM" id="SSF101690">
    <property type="entry name" value="PAZ domain"/>
    <property type="match status" value="1"/>
</dbReference>
<keyword evidence="11" id="KW-0067">ATP-binding</keyword>
<dbReference type="Pfam" id="PF03368">
    <property type="entry name" value="Dicer_dimer"/>
    <property type="match status" value="1"/>
</dbReference>
<dbReference type="GO" id="GO:0005634">
    <property type="term" value="C:nucleus"/>
    <property type="evidence" value="ECO:0007669"/>
    <property type="project" value="TreeGrafter"/>
</dbReference>
<protein>
    <submittedName>
        <fullName evidence="25">Uncharacterized protein</fullName>
    </submittedName>
</protein>
<comment type="cofactor">
    <cofactor evidence="1">
        <name>Mn(2+)</name>
        <dbReference type="ChEBI" id="CHEBI:29035"/>
    </cofactor>
</comment>
<evidence type="ECO:0000256" key="17">
    <source>
        <dbReference type="PROSITE-ProRule" id="PRU00657"/>
    </source>
</evidence>
<dbReference type="InterPro" id="IPR000999">
    <property type="entry name" value="RNase_III_dom"/>
</dbReference>
<feature type="domain" description="Dicer dsRNA-binding fold" evidence="24">
    <location>
        <begin position="586"/>
        <end position="672"/>
    </location>
</feature>
<evidence type="ECO:0000256" key="12">
    <source>
        <dbReference type="ARBA" id="ARBA00022842"/>
    </source>
</evidence>
<keyword evidence="14" id="KW-0464">Manganese</keyword>
<evidence type="ECO:0000256" key="14">
    <source>
        <dbReference type="ARBA" id="ARBA00023211"/>
    </source>
</evidence>
<dbReference type="FunFam" id="3.40.50.300:FF:000705">
    <property type="entry name" value="Endoribonuclease dicer-like protein"/>
    <property type="match status" value="1"/>
</dbReference>
<dbReference type="PROSITE" id="PS50142">
    <property type="entry name" value="RNASE_3_2"/>
    <property type="match status" value="2"/>
</dbReference>
<dbReference type="PROSITE" id="PS51194">
    <property type="entry name" value="HELICASE_CTER"/>
    <property type="match status" value="1"/>
</dbReference>
<dbReference type="Gene3D" id="3.30.160.380">
    <property type="entry name" value="Dicer dimerisation domain"/>
    <property type="match status" value="1"/>
</dbReference>
<evidence type="ECO:0000256" key="6">
    <source>
        <dbReference type="ARBA" id="ARBA00022737"/>
    </source>
</evidence>
<dbReference type="Pfam" id="PF00035">
    <property type="entry name" value="dsrm"/>
    <property type="match status" value="1"/>
</dbReference>
<keyword evidence="10" id="KW-0347">Helicase</keyword>
<dbReference type="SMART" id="SM00490">
    <property type="entry name" value="HELICc"/>
    <property type="match status" value="1"/>
</dbReference>
<evidence type="ECO:0000256" key="3">
    <source>
        <dbReference type="ARBA" id="ARBA00011499"/>
    </source>
</evidence>
<evidence type="ECO:0000259" key="23">
    <source>
        <dbReference type="PROSITE" id="PS51194"/>
    </source>
</evidence>
<dbReference type="PANTHER" id="PTHR14950:SF70">
    <property type="entry name" value="ENDORIBONUCLEASE DICER HOMOLOG 2"/>
    <property type="match status" value="1"/>
</dbReference>
<dbReference type="SMART" id="SM00487">
    <property type="entry name" value="DEXDc"/>
    <property type="match status" value="1"/>
</dbReference>
<evidence type="ECO:0000259" key="24">
    <source>
        <dbReference type="PROSITE" id="PS51327"/>
    </source>
</evidence>
<evidence type="ECO:0000259" key="22">
    <source>
        <dbReference type="PROSITE" id="PS51192"/>
    </source>
</evidence>
<dbReference type="InterPro" id="IPR036085">
    <property type="entry name" value="PAZ_dom_sf"/>
</dbReference>
<dbReference type="EMBL" id="CP144746">
    <property type="protein sequence ID" value="WVZ59748.1"/>
    <property type="molecule type" value="Genomic_DNA"/>
</dbReference>
<dbReference type="Pfam" id="PF00271">
    <property type="entry name" value="Helicase_C"/>
    <property type="match status" value="1"/>
</dbReference>
<dbReference type="InterPro" id="IPR003100">
    <property type="entry name" value="PAZ_dom"/>
</dbReference>
<accession>A0AAQ3SRW7</accession>
<keyword evidence="5" id="KW-0479">Metal-binding</keyword>
<comment type="subunit">
    <text evidence="3">May interact with ARGONAUTE1 or PINHEAD through their common PAZ domains.</text>
</comment>
<evidence type="ECO:0000256" key="16">
    <source>
        <dbReference type="ARBA" id="ARBA00056187"/>
    </source>
</evidence>
<keyword evidence="4" id="KW-0540">Nuclease</keyword>
<dbReference type="GO" id="GO:0003723">
    <property type="term" value="F:RNA binding"/>
    <property type="evidence" value="ECO:0007669"/>
    <property type="project" value="UniProtKB-UniRule"/>
</dbReference>
<gene>
    <name evidence="25" type="ORF">U9M48_009852</name>
</gene>
<dbReference type="PROSITE" id="PS51192">
    <property type="entry name" value="HELICASE_ATP_BIND_1"/>
    <property type="match status" value="1"/>
</dbReference>
<evidence type="ECO:0000256" key="7">
    <source>
        <dbReference type="ARBA" id="ARBA00022741"/>
    </source>
</evidence>
<dbReference type="FunFam" id="1.10.1520.10:FF:000004">
    <property type="entry name" value="Endoribonuclease dicer-like 1"/>
    <property type="match status" value="1"/>
</dbReference>
<dbReference type="GO" id="GO:0004386">
    <property type="term" value="F:helicase activity"/>
    <property type="evidence" value="ECO:0007669"/>
    <property type="project" value="UniProtKB-KW"/>
</dbReference>
<dbReference type="InterPro" id="IPR005034">
    <property type="entry name" value="Dicer_dimerisation"/>
</dbReference>
<dbReference type="GO" id="GO:0004525">
    <property type="term" value="F:ribonuclease III activity"/>
    <property type="evidence" value="ECO:0007669"/>
    <property type="project" value="InterPro"/>
</dbReference>
<evidence type="ECO:0000259" key="19">
    <source>
        <dbReference type="PROSITE" id="PS50137"/>
    </source>
</evidence>
<comment type="cofactor">
    <cofactor evidence="2">
        <name>Mg(2+)</name>
        <dbReference type="ChEBI" id="CHEBI:18420"/>
    </cofactor>
</comment>
<dbReference type="SMART" id="SM00358">
    <property type="entry name" value="DSRM"/>
    <property type="match status" value="1"/>
</dbReference>
<dbReference type="InterPro" id="IPR011545">
    <property type="entry name" value="DEAD/DEAH_box_helicase_dom"/>
</dbReference>
<keyword evidence="8" id="KW-0255">Endonuclease</keyword>
<dbReference type="SUPFAM" id="SSF54768">
    <property type="entry name" value="dsRNA-binding domain-like"/>
    <property type="match status" value="1"/>
</dbReference>
<evidence type="ECO:0000259" key="20">
    <source>
        <dbReference type="PROSITE" id="PS50142"/>
    </source>
</evidence>
<dbReference type="PROSITE" id="PS51327">
    <property type="entry name" value="DICER_DSRBF"/>
    <property type="match status" value="1"/>
</dbReference>
<evidence type="ECO:0000256" key="5">
    <source>
        <dbReference type="ARBA" id="ARBA00022723"/>
    </source>
</evidence>
<comment type="similarity">
    <text evidence="15 17">Belongs to the helicase family. Dicer subfamily.</text>
</comment>
<feature type="domain" description="DRBM" evidence="19">
    <location>
        <begin position="1494"/>
        <end position="1560"/>
    </location>
</feature>
<evidence type="ECO:0000256" key="1">
    <source>
        <dbReference type="ARBA" id="ARBA00001936"/>
    </source>
</evidence>
<dbReference type="InterPro" id="IPR014001">
    <property type="entry name" value="Helicase_ATP-bd"/>
</dbReference>
<dbReference type="FunFam" id="3.30.160.380:FF:000001">
    <property type="entry name" value="Endoribonuclease dicer-like 1"/>
    <property type="match status" value="1"/>
</dbReference>
<name>A0AAQ3SRW7_PASNO</name>
<dbReference type="Pfam" id="PF02170">
    <property type="entry name" value="PAZ"/>
    <property type="match status" value="1"/>
</dbReference>
<keyword evidence="12" id="KW-0460">Magnesium</keyword>
<dbReference type="Gene3D" id="3.30.160.20">
    <property type="match status" value="1"/>
</dbReference>
<evidence type="ECO:0000259" key="21">
    <source>
        <dbReference type="PROSITE" id="PS50821"/>
    </source>
</evidence>
<keyword evidence="7" id="KW-0547">Nucleotide-binding</keyword>
<dbReference type="SUPFAM" id="SSF69065">
    <property type="entry name" value="RNase III domain-like"/>
    <property type="match status" value="2"/>
</dbReference>
<keyword evidence="13 17" id="KW-0694">RNA-binding</keyword>
<evidence type="ECO:0000256" key="9">
    <source>
        <dbReference type="ARBA" id="ARBA00022801"/>
    </source>
</evidence>
<dbReference type="Gene3D" id="2.170.260.10">
    <property type="entry name" value="paz domain"/>
    <property type="match status" value="1"/>
</dbReference>
<dbReference type="InterPro" id="IPR027417">
    <property type="entry name" value="P-loop_NTPase"/>
</dbReference>
<keyword evidence="9" id="KW-0378">Hydrolase</keyword>
<evidence type="ECO:0000256" key="2">
    <source>
        <dbReference type="ARBA" id="ARBA00001946"/>
    </source>
</evidence>
<dbReference type="PROSITE" id="PS50137">
    <property type="entry name" value="DS_RBD"/>
    <property type="match status" value="1"/>
</dbReference>
<evidence type="ECO:0000313" key="26">
    <source>
        <dbReference type="Proteomes" id="UP001341281"/>
    </source>
</evidence>
<dbReference type="InterPro" id="IPR038248">
    <property type="entry name" value="Dicer_dimer_sf"/>
</dbReference>
<feature type="domain" description="RNase III" evidence="20">
    <location>
        <begin position="1108"/>
        <end position="1262"/>
    </location>
</feature>
<sequence length="1564" mass="174991">MPSAHVHERAGDLLRRRLQTCAAGEEEAPALSPPHSPRSRRRTLTPPLNLDAAMPHFAAAAATATEAAAPDASEAEPPCDPETLARWYQQEALERALAGNTLAFLETGSGKTLIAVLLLRAYAHRIRSTQPPSFAVFLVPTVVLVGQQARVVQAHTDLRVAQFYGAMGVDFWDRDTWRARVDGAEVLVMTPQILLDNLRRSYFRLGDIPLLIFDECHNAVGDSPYASLLKEFYHPQLNSRPSDPIPRIFGMTASLINSKGLQRAKYSEKISELENLMHAKVYTVDSESALSQYIPFAETNTVEYNDSIITSVLYSHIVHCLNKLETKHLEILKGKLHVSSLEHEKRIKRLSAMFLYCISDLGVWSAAKAAEVLLSCKESCLSFWGEQLDEKVERLVRNYIEDDFAADLQDGLLTSKVHVLIEYLLKSRDKKDLRCIVFVNRVITSIVLESLLSTINPMSGWSIRHMAGKNSGLNHQSRNAHMEIIDSFREGKVNLIIATQILEEGLDVPSCNLVIRFDPSATVCSFIQGDANALSKTQEFLASGQIMREESLKLASINSQPLPNTLCKGECYVVQSTGAVVTLNSSVPLIYFFCSKLPSDEYFKPLPIFKIDKALGACTLHLPKSSPVQIVYAEGEIPVIKKVVCLKACQELHAIGALTDHLLPELSVPCEDEPDIGKEVRDRGERLRLGAQREGLRIMREIIQHHQIVLVTRNAEYRRGPQVTVNKIKDMSRMRSRKMKSNMMPQLARMTKMLISSPSTRNICATTKLSQSVAAGVAKWRCHVVEEMVVAKAADEVGDGEVEEVVDKYMEHPDYFPEQLVDNWLSFSRLGLYHCYKISLEGCCETTSPDEIVLAVKCDMGSDFLSNSFKLWGVKDYVNVTMRYVGIIHLNQEQVIAAIRFQTKILSLLIRNDHLEVEDSIKDLLGMQVCPGVYLLLPIVSGKIDWCSIYLSASPILEKGTRHCHSCKDIDLLQTKDGPFCQCTLQNSIVCTPHNGTFYVVSGFLDLNVNSLLHRSDGSVVSYKDHFKDRHGLNLTCEDLPLLAASKLVKVQNFLQKRNYNEVKESTNAVELPPELCRVVMSPVSANTLRSFTFIPSIMYRIQCLLLSVKLKIQLGPRMQQFEMPALKILEALTTKKCHEEFNQESLETLGDSFLKYITTQHLFSKYKHQHEGMLTKMKKNLISNAALCQLACSNNLVGYIRGEIFNPETWIIPGVGNDTDDCSKIFILSPNMYSLGNLSIKSKRIADSIEALIGAYLSASGELAAYLFLKSLGMDIVLHEMPVERKITFKSEEFINLRSLELTLDYRFKDHSLLLEALTHGSYQIAGTTACYQGLCHKAPAFHPVSGTRWGFLLLHRLEFLGDGVLDYIFTYYFYREYCECTPQLLSDLRSASVNNSCYAHAAVKAGLHKHILHSSSALHKRMVDYLDKFEQSFSGPSHGWEPGIGLPKVLGDVIESIAGAIYIDSSHDKDVVWRSMKRLLEPLVTPDTLVVDPVTELQELCARKAYRVEYAVTHENSVPSVVAEVQTKGTTYKATRTGLTKLDAKKLAAKAVLQDMKSADGT</sequence>
<dbReference type="CDD" id="cd18034">
    <property type="entry name" value="DEXHc_dicer"/>
    <property type="match status" value="1"/>
</dbReference>
<evidence type="ECO:0000256" key="18">
    <source>
        <dbReference type="SAM" id="MobiDB-lite"/>
    </source>
</evidence>
<dbReference type="SMART" id="SM00535">
    <property type="entry name" value="RIBOc"/>
    <property type="match status" value="2"/>
</dbReference>
<evidence type="ECO:0000313" key="25">
    <source>
        <dbReference type="EMBL" id="WVZ59748.1"/>
    </source>
</evidence>
<dbReference type="Proteomes" id="UP001341281">
    <property type="component" value="Chromosome 02"/>
</dbReference>
<keyword evidence="26" id="KW-1185">Reference proteome</keyword>
<dbReference type="GO" id="GO:0005524">
    <property type="term" value="F:ATP binding"/>
    <property type="evidence" value="ECO:0007669"/>
    <property type="project" value="UniProtKB-KW"/>
</dbReference>
<evidence type="ECO:0000256" key="10">
    <source>
        <dbReference type="ARBA" id="ARBA00022806"/>
    </source>
</evidence>
<feature type="domain" description="Helicase C-terminal" evidence="23">
    <location>
        <begin position="419"/>
        <end position="580"/>
    </location>
</feature>
<feature type="domain" description="Helicase ATP-binding" evidence="22">
    <location>
        <begin position="92"/>
        <end position="273"/>
    </location>
</feature>
<dbReference type="Pfam" id="PF00636">
    <property type="entry name" value="Ribonuclease_3"/>
    <property type="match status" value="2"/>
</dbReference>
<proteinExistence type="inferred from homology"/>
<comment type="function">
    <text evidence="16">Probably involved in the RNA silencing pathway. May cleave double-stranded RNA to produce short 21-24 nucleotides (nt) RNAs which target the selective destruction of complementary RNAs.</text>
</comment>